<feature type="non-terminal residue" evidence="2">
    <location>
        <position position="1"/>
    </location>
</feature>
<dbReference type="GO" id="GO:0032039">
    <property type="term" value="C:integrator complex"/>
    <property type="evidence" value="ECO:0007669"/>
    <property type="project" value="InterPro"/>
</dbReference>
<organism evidence="2 3">
    <name type="scientific">Pararge aegeria aegeria</name>
    <dbReference type="NCBI Taxonomy" id="348720"/>
    <lineage>
        <taxon>Eukaryota</taxon>
        <taxon>Metazoa</taxon>
        <taxon>Ecdysozoa</taxon>
        <taxon>Arthropoda</taxon>
        <taxon>Hexapoda</taxon>
        <taxon>Insecta</taxon>
        <taxon>Pterygota</taxon>
        <taxon>Neoptera</taxon>
        <taxon>Endopterygota</taxon>
        <taxon>Lepidoptera</taxon>
        <taxon>Glossata</taxon>
        <taxon>Ditrysia</taxon>
        <taxon>Papilionoidea</taxon>
        <taxon>Nymphalidae</taxon>
        <taxon>Satyrinae</taxon>
        <taxon>Satyrini</taxon>
        <taxon>Parargina</taxon>
        <taxon>Pararge</taxon>
    </lineage>
</organism>
<feature type="chain" id="PRO_5035931693" evidence="1">
    <location>
        <begin position="32"/>
        <end position="124"/>
    </location>
</feature>
<evidence type="ECO:0000313" key="3">
    <source>
        <dbReference type="Proteomes" id="UP000838756"/>
    </source>
</evidence>
<dbReference type="OrthoDB" id="7396969at2759"/>
<comment type="caution">
    <text evidence="2">The sequence shown here is derived from an EMBL/GenBank/DDBJ whole genome shotgun (WGS) entry which is preliminary data.</text>
</comment>
<reference evidence="2" key="1">
    <citation type="submission" date="2022-03" db="EMBL/GenBank/DDBJ databases">
        <authorList>
            <person name="Lindestad O."/>
        </authorList>
    </citation>
    <scope>NUCLEOTIDE SEQUENCE</scope>
</reference>
<dbReference type="GO" id="GO:0034474">
    <property type="term" value="P:U2 snRNA 3'-end processing"/>
    <property type="evidence" value="ECO:0007669"/>
    <property type="project" value="InterPro"/>
</dbReference>
<dbReference type="Proteomes" id="UP000838756">
    <property type="component" value="Unassembled WGS sequence"/>
</dbReference>
<accession>A0A8S4QDD7</accession>
<dbReference type="PANTHER" id="PTHR21224:SF1">
    <property type="entry name" value="INTEGRATOR COMPLEX SUBUNIT 1"/>
    <property type="match status" value="1"/>
</dbReference>
<dbReference type="AlphaFoldDB" id="A0A8S4QDD7"/>
<proteinExistence type="predicted"/>
<dbReference type="EMBL" id="CAKXAJ010000008">
    <property type="protein sequence ID" value="CAH2207379.1"/>
    <property type="molecule type" value="Genomic_DNA"/>
</dbReference>
<keyword evidence="1" id="KW-0732">Signal</keyword>
<dbReference type="InterPro" id="IPR038902">
    <property type="entry name" value="INTS1"/>
</dbReference>
<dbReference type="PANTHER" id="PTHR21224">
    <property type="entry name" value="INTEGRATOR COMPLEX SUBUNIT 1"/>
    <property type="match status" value="1"/>
</dbReference>
<keyword evidence="3" id="KW-1185">Reference proteome</keyword>
<name>A0A8S4QDD7_9NEOP</name>
<protein>
    <submittedName>
        <fullName evidence="2">Jg25560 protein</fullName>
    </submittedName>
</protein>
<feature type="signal peptide" evidence="1">
    <location>
        <begin position="1"/>
        <end position="31"/>
    </location>
</feature>
<evidence type="ECO:0000313" key="2">
    <source>
        <dbReference type="EMBL" id="CAH2207379.1"/>
    </source>
</evidence>
<evidence type="ECO:0000256" key="1">
    <source>
        <dbReference type="SAM" id="SignalP"/>
    </source>
</evidence>
<sequence>YTAPALAITSLYWRGWMLLTMLAAHNPQGFAERAAAAYPTLRALIECCITGKPSIEWSCAAESERAEAERAAVLQLESHLAAASNAKLPVTEHSSRLLAQVMRTRTALIFHSNIFNISHLMFSA</sequence>
<gene>
    <name evidence="2" type="primary">jg25560</name>
    <name evidence="2" type="ORF">PAEG_LOCUS1</name>
</gene>